<organism evidence="5 6">
    <name type="scientific">Pontibacter fetidus</name>
    <dbReference type="NCBI Taxonomy" id="2700082"/>
    <lineage>
        <taxon>Bacteria</taxon>
        <taxon>Pseudomonadati</taxon>
        <taxon>Bacteroidota</taxon>
        <taxon>Cytophagia</taxon>
        <taxon>Cytophagales</taxon>
        <taxon>Hymenobacteraceae</taxon>
        <taxon>Pontibacter</taxon>
    </lineage>
</organism>
<dbReference type="EC" id="2.3.1.30" evidence="3"/>
<keyword evidence="2 3" id="KW-0012">Acyltransferase</keyword>
<dbReference type="InterPro" id="IPR005881">
    <property type="entry name" value="Ser_O-AcTrfase"/>
</dbReference>
<keyword evidence="1 3" id="KW-0808">Transferase</keyword>
<dbReference type="EMBL" id="JAAEAA010000028">
    <property type="protein sequence ID" value="NDK57510.1"/>
    <property type="molecule type" value="Genomic_DNA"/>
</dbReference>
<evidence type="ECO:0000256" key="3">
    <source>
        <dbReference type="PIRNR" id="PIRNR000441"/>
    </source>
</evidence>
<dbReference type="Proteomes" id="UP000478546">
    <property type="component" value="Unassembled WGS sequence"/>
</dbReference>
<evidence type="ECO:0000313" key="5">
    <source>
        <dbReference type="EMBL" id="NDK57510.1"/>
    </source>
</evidence>
<evidence type="ECO:0000313" key="6">
    <source>
        <dbReference type="Proteomes" id="UP000478546"/>
    </source>
</evidence>
<protein>
    <recommendedName>
        <fullName evidence="3">Serine acetyltransferase</fullName>
        <ecNumber evidence="3">2.3.1.30</ecNumber>
    </recommendedName>
</protein>
<keyword evidence="6" id="KW-1185">Reference proteome</keyword>
<evidence type="ECO:0000256" key="4">
    <source>
        <dbReference type="SAM" id="Phobius"/>
    </source>
</evidence>
<dbReference type="GO" id="GO:0005737">
    <property type="term" value="C:cytoplasm"/>
    <property type="evidence" value="ECO:0007669"/>
    <property type="project" value="InterPro"/>
</dbReference>
<keyword evidence="4" id="KW-0812">Transmembrane</keyword>
<dbReference type="RefSeq" id="WP_162347568.1">
    <property type="nucleotide sequence ID" value="NZ_JAAEAA010000028.1"/>
</dbReference>
<comment type="caution">
    <text evidence="5">The sequence shown here is derived from an EMBL/GenBank/DDBJ whole genome shotgun (WGS) entry which is preliminary data.</text>
</comment>
<dbReference type="Gene3D" id="2.160.10.10">
    <property type="entry name" value="Hexapeptide repeat proteins"/>
    <property type="match status" value="1"/>
</dbReference>
<evidence type="ECO:0000256" key="1">
    <source>
        <dbReference type="ARBA" id="ARBA00022679"/>
    </source>
</evidence>
<evidence type="ECO:0000256" key="2">
    <source>
        <dbReference type="ARBA" id="ARBA00023315"/>
    </source>
</evidence>
<name>A0A6B2HAU5_9BACT</name>
<keyword evidence="4" id="KW-0472">Membrane</keyword>
<dbReference type="PANTHER" id="PTHR42811">
    <property type="entry name" value="SERINE ACETYLTRANSFERASE"/>
    <property type="match status" value="1"/>
</dbReference>
<dbReference type="InterPro" id="IPR011004">
    <property type="entry name" value="Trimer_LpxA-like_sf"/>
</dbReference>
<sequence length="202" mass="22964">MLKNIIEDLDIYAYRKGWPKWSVLFIPIFYWTTWPIISYRFSHWVHYRVNILFFRQVLKCFSFMSQRFFETFTSVEISEKAFIGKGIFIAHYGSIVISERTRIGDYVSLHQGVTLGGAGRGEDYGDPVLGDRVYIGAGAKVVGKVNLGSDIMIGCNSVVTKNFPDSTTLGGVPAKILNYDGSVGFIHYRNQKNHNLDLCKIQ</sequence>
<dbReference type="AlphaFoldDB" id="A0A6B2HAU5"/>
<feature type="transmembrane region" description="Helical" evidence="4">
    <location>
        <begin position="21"/>
        <end position="41"/>
    </location>
</feature>
<accession>A0A6B2HAU5</accession>
<dbReference type="GO" id="GO:0006535">
    <property type="term" value="P:cysteine biosynthetic process from serine"/>
    <property type="evidence" value="ECO:0007669"/>
    <property type="project" value="InterPro"/>
</dbReference>
<dbReference type="PIRSF" id="PIRSF000441">
    <property type="entry name" value="CysE"/>
    <property type="match status" value="1"/>
</dbReference>
<dbReference type="SUPFAM" id="SSF51161">
    <property type="entry name" value="Trimeric LpxA-like enzymes"/>
    <property type="match status" value="1"/>
</dbReference>
<proteinExistence type="inferred from homology"/>
<dbReference type="GO" id="GO:0009001">
    <property type="term" value="F:serine O-acetyltransferase activity"/>
    <property type="evidence" value="ECO:0007669"/>
    <property type="project" value="UniProtKB-EC"/>
</dbReference>
<dbReference type="InterPro" id="IPR045304">
    <property type="entry name" value="LbH_SAT"/>
</dbReference>
<comment type="catalytic activity">
    <reaction evidence="3">
        <text>L-serine + acetyl-CoA = O-acetyl-L-serine + CoA</text>
        <dbReference type="Rhea" id="RHEA:24560"/>
        <dbReference type="ChEBI" id="CHEBI:33384"/>
        <dbReference type="ChEBI" id="CHEBI:57287"/>
        <dbReference type="ChEBI" id="CHEBI:57288"/>
        <dbReference type="ChEBI" id="CHEBI:58340"/>
        <dbReference type="EC" id="2.3.1.30"/>
    </reaction>
</comment>
<reference evidence="5 6" key="1">
    <citation type="submission" date="2020-01" db="EMBL/GenBank/DDBJ databases">
        <authorList>
            <person name="Kim M.K."/>
        </authorList>
    </citation>
    <scope>NUCLEOTIDE SEQUENCE [LARGE SCALE GENOMIC DNA]</scope>
    <source>
        <strain evidence="5 6">BT213</strain>
    </source>
</reference>
<keyword evidence="4" id="KW-1133">Transmembrane helix</keyword>
<gene>
    <name evidence="5" type="ORF">GWO68_16415</name>
</gene>
<dbReference type="CDD" id="cd03354">
    <property type="entry name" value="LbH_SAT"/>
    <property type="match status" value="1"/>
</dbReference>
<comment type="similarity">
    <text evidence="3">Belongs to the transferase hexapeptide repeat family.</text>
</comment>